<organism evidence="1 2">
    <name type="scientific">Brachionus plicatilis</name>
    <name type="common">Marine rotifer</name>
    <name type="synonym">Brachionus muelleri</name>
    <dbReference type="NCBI Taxonomy" id="10195"/>
    <lineage>
        <taxon>Eukaryota</taxon>
        <taxon>Metazoa</taxon>
        <taxon>Spiralia</taxon>
        <taxon>Gnathifera</taxon>
        <taxon>Rotifera</taxon>
        <taxon>Eurotatoria</taxon>
        <taxon>Monogononta</taxon>
        <taxon>Pseudotrocha</taxon>
        <taxon>Ploima</taxon>
        <taxon>Brachionidae</taxon>
        <taxon>Brachionus</taxon>
    </lineage>
</organism>
<proteinExistence type="predicted"/>
<evidence type="ECO:0008006" key="3">
    <source>
        <dbReference type="Google" id="ProtNLM"/>
    </source>
</evidence>
<evidence type="ECO:0000313" key="1">
    <source>
        <dbReference type="EMBL" id="RNA29471.1"/>
    </source>
</evidence>
<dbReference type="AlphaFoldDB" id="A0A3M7S0X5"/>
<sequence>MDIGPFKTIEELLIFYRIYAYVNAQCLEQVCNEFFLYTGKHLNSYDIQIFVNRVQNNSCLNPLKFFEDLQKLENYLKNRSLRTVSCNFNYCFYCIKQKLEIFNSFNTVMYTSENGPLNCIYSVKYCQNCRLKLTSDILFKKSSFKSFTSAYNYYNFNLKLTAELDENLLDLNKKLLPYFCRKWSGDEHKKFCKRKDCRKVLSVDGNYKINRLKCLNSESMLITPEFAYIIYLIDPISPDSWPH</sequence>
<name>A0A3M7S0X5_BRAPC</name>
<gene>
    <name evidence="1" type="ORF">BpHYR1_048712</name>
</gene>
<keyword evidence="2" id="KW-1185">Reference proteome</keyword>
<dbReference type="Proteomes" id="UP000276133">
    <property type="component" value="Unassembled WGS sequence"/>
</dbReference>
<accession>A0A3M7S0X5</accession>
<reference evidence="1 2" key="1">
    <citation type="journal article" date="2018" name="Sci. Rep.">
        <title>Genomic signatures of local adaptation to the degree of environmental predictability in rotifers.</title>
        <authorList>
            <person name="Franch-Gras L."/>
            <person name="Hahn C."/>
            <person name="Garcia-Roger E.M."/>
            <person name="Carmona M.J."/>
            <person name="Serra M."/>
            <person name="Gomez A."/>
        </authorList>
    </citation>
    <scope>NUCLEOTIDE SEQUENCE [LARGE SCALE GENOMIC DNA]</scope>
    <source>
        <strain evidence="1">HYR1</strain>
    </source>
</reference>
<comment type="caution">
    <text evidence="1">The sequence shown here is derived from an EMBL/GenBank/DDBJ whole genome shotgun (WGS) entry which is preliminary data.</text>
</comment>
<dbReference type="EMBL" id="REGN01002219">
    <property type="protein sequence ID" value="RNA29471.1"/>
    <property type="molecule type" value="Genomic_DNA"/>
</dbReference>
<protein>
    <recommendedName>
        <fullName evidence="3">CxC5 like cysteine cluster associated with KDZ domain-containing protein</fullName>
    </recommendedName>
</protein>
<evidence type="ECO:0000313" key="2">
    <source>
        <dbReference type="Proteomes" id="UP000276133"/>
    </source>
</evidence>